<reference evidence="2 3" key="1">
    <citation type="submission" date="2017-12" db="EMBL/GenBank/DDBJ databases">
        <title>Integrating genomic resources of turbot (Scophthalmus maximus) in depth evaluation of genetic and physical mapping variation across individuals.</title>
        <authorList>
            <person name="Martinez P."/>
        </authorList>
    </citation>
    <scope>NUCLEOTIDE SEQUENCE [LARGE SCALE GENOMIC DNA]</scope>
</reference>
<proteinExistence type="predicted"/>
<evidence type="ECO:0000313" key="2">
    <source>
        <dbReference type="EMBL" id="AWP18325.1"/>
    </source>
</evidence>
<keyword evidence="3" id="KW-1185">Reference proteome</keyword>
<evidence type="ECO:0000256" key="1">
    <source>
        <dbReference type="SAM" id="MobiDB-lite"/>
    </source>
</evidence>
<feature type="compositionally biased region" description="Polar residues" evidence="1">
    <location>
        <begin position="248"/>
        <end position="270"/>
    </location>
</feature>
<evidence type="ECO:0000313" key="3">
    <source>
        <dbReference type="Proteomes" id="UP000246464"/>
    </source>
</evidence>
<dbReference type="Proteomes" id="UP000246464">
    <property type="component" value="Chromosome 19"/>
</dbReference>
<organism evidence="2 3">
    <name type="scientific">Scophthalmus maximus</name>
    <name type="common">Turbot</name>
    <name type="synonym">Psetta maxima</name>
    <dbReference type="NCBI Taxonomy" id="52904"/>
    <lineage>
        <taxon>Eukaryota</taxon>
        <taxon>Metazoa</taxon>
        <taxon>Chordata</taxon>
        <taxon>Craniata</taxon>
        <taxon>Vertebrata</taxon>
        <taxon>Euteleostomi</taxon>
        <taxon>Actinopterygii</taxon>
        <taxon>Neopterygii</taxon>
        <taxon>Teleostei</taxon>
        <taxon>Neoteleostei</taxon>
        <taxon>Acanthomorphata</taxon>
        <taxon>Carangaria</taxon>
        <taxon>Pleuronectiformes</taxon>
        <taxon>Pleuronectoidei</taxon>
        <taxon>Scophthalmidae</taxon>
        <taxon>Scophthalmus</taxon>
    </lineage>
</organism>
<name>A0A2U9CP35_SCOMX</name>
<feature type="region of interest" description="Disordered" evidence="1">
    <location>
        <begin position="247"/>
        <end position="285"/>
    </location>
</feature>
<protein>
    <submittedName>
        <fullName evidence="2">Uncharacterized protein</fullName>
    </submittedName>
</protein>
<sequence>MTFCPACCAARGHLIDLMRTPWELLLSRYEFMIVFASFWRNMNFYSAMERGQLKTAYSQIVSFSPARVLVADALISSYNKQCRKGEGGDRNRGRVGLGRGSLSPFRSRSPLRVLHTIVALLMTGWQRSLSERSSEKSCTCGVWAQAVELISCFVPDAETALSVQDESRMSAYIRTLMHIAEEPASHGPRDAAVSGPAPDYGYVSCSSRAWTRPTGRLPTRLDSVARSPRRRGLRTLLSSCVRKCQARSRANGSTLTTRMPPKSSTAQHTPAQDLEPPPNAGSRHR</sequence>
<dbReference type="AlphaFoldDB" id="A0A2U9CP35"/>
<accession>A0A2U9CP35</accession>
<dbReference type="EMBL" id="CP026261">
    <property type="protein sequence ID" value="AWP18325.1"/>
    <property type="molecule type" value="Genomic_DNA"/>
</dbReference>
<gene>
    <name evidence="2" type="ORF">SMAX5B_001391</name>
</gene>